<dbReference type="InterPro" id="IPR043162">
    <property type="entry name" value="DOCK_C_lobe_C"/>
</dbReference>
<dbReference type="GO" id="GO:0007264">
    <property type="term" value="P:small GTPase-mediated signal transduction"/>
    <property type="evidence" value="ECO:0007669"/>
    <property type="project" value="InterPro"/>
</dbReference>
<dbReference type="GO" id="GO:0005886">
    <property type="term" value="C:plasma membrane"/>
    <property type="evidence" value="ECO:0007669"/>
    <property type="project" value="TreeGrafter"/>
</dbReference>
<feature type="compositionally biased region" description="Low complexity" evidence="3">
    <location>
        <begin position="1184"/>
        <end position="1199"/>
    </location>
</feature>
<evidence type="ECO:0000256" key="1">
    <source>
        <dbReference type="ARBA" id="ARBA00022658"/>
    </source>
</evidence>
<evidence type="ECO:0000256" key="2">
    <source>
        <dbReference type="PROSITE-ProRule" id="PRU00984"/>
    </source>
</evidence>
<dbReference type="GO" id="GO:0005085">
    <property type="term" value="F:guanyl-nucleotide exchange factor activity"/>
    <property type="evidence" value="ECO:0007669"/>
    <property type="project" value="UniProtKB-KW"/>
</dbReference>
<sequence length="1634" mass="185004">MSQASDEDQPNNQADPGYIMLDYSEPVVEPFIHAVSVNHKSLSPQQVTVAKRPLLDSERIIVDEIDKCFINWYEPWKQSYLDGGPKFGAVYDLMEGLIHYEEQIISSQTELPSERLTAIAKAVARLIDYGNAILDIDITIRANDETFRELDPISMTTIELYKAHIKAYKLRQKLLDNYFKKNKQDNSDGTNNLTASNSPSSATLRVSHSASLNFLPSPTMDRSQRFSIGSTTSINTLGPASGQSSDGRRTPQPLSPSYIEVRTMSSSEDLTESQLEMKHTIATIRSKAFSDVKSSSTRCTLLLGVLAKVDSLLTMPATAEKLSNCFDLLDNLLDTIERLPAEWRTEEVRLIARSVLRILVRKVFIDDRDNHVEFQHSHWTTYLLSIIRMMSAADYEAYLKTFSNPPDLSTFLRDYLFIIKRLFSSRKNDDSMIGISSDSPSEPVYPDCWIEMSLLVCSTFLKSLMYLYQILRQYFGSNTQIWCSYLDCLVHFILQDVLHRDRPMLKERQKLVADDMRKTAAEYVWITWDSLNSDQRYEMFDDIIEPLLKACALLSSQQRSILLPIFYDMMQCDYDCQYISSRGTICNSGSVSSGRSTMDQNDTRHSFLSYGDRFESAGEYQLPNGNSDGIYLAPPTIHNDTENSEESLPYLSFRDHQSTSGFQSSSDDGTVLTKFTHLIIGKLYSLMIDQDLGDDEFKIELCSAIAGESNGKYQYHRVNQKSLLVANAADVSQFKSMARHTAELIDEFIQICLDLRQANRLSYSHLRLLCLFKLILFFRDKVDRIELYLSNLHKLWRLHHSASRYVEAGFTLLEHAKSLPWTNKSLESHYRIMTRSFQSPVTDYTSLKLSLYTTIIEYFDQGQLWEAAVPLCRELIDIYQFKLYDYEKLSQILARLSSFFSNISNGQLRSQPEYFRVSFYGVGFPASLRDVTVIYRGRPFEKLSEFSATLLSKYPDARLLKTLNQPDDSLLLEPDAKYLQVNACTPMVDLKSKFKSISSSSSAAAATTTTSSSCQTDQGESTNVDINELQESILLYYKHNECDKFEFSRRINPPLRAAARSSSDHGDDFANMWRQRIILTTNSLPGMLPFFPVFLTETNTISPIKCAIEDLERANDRLASMVNRFKADKHQAEDVRPLGQLLLGIVDAAVNGGITKYEEAFFNNNTNNTTHIIKQAHINHHQHNNLQQQQEQQNNANKNPLTTETNSSDNQTRAPLPQQHSTQLPSAPLKTNDAAKLANRGAQSMTGSTVSIPSSANNNSHEQQPNNGERTTLSAQALDRRYSDHEHDLEQQAEPTFSQLEKLKCLIARQVPLLDEAIRLHRERVADIMRPQHDHLEASFKRLKNHVVSKYYRYLDKSDYNRSTNTARSFRSFARSPNRSIRSESRISLALSGASQSVATNTGSSGRFGRKRLSDVCGDQTTTSKLNHHQHHQRQDMGPNSTSATGQSSQVGDDKPESTSSIPYRQLVNERRSLPFLSGLQNLSLAEGHHQNQRLAAPQTVKESSFVHREEAAAAVAAVDEYQRQNFTLTHPPAPPLPSRRRVSIDRQLAASQVPPLPPTAFYQPEPDNQTSSDSTYVCIADMMQAIGVRKASNPYVRLSPDSEDGSTAVLDATTTKRIDVQEEDKNEATLVRL</sequence>
<feature type="compositionally biased region" description="Polar residues" evidence="3">
    <location>
        <begin position="231"/>
        <end position="245"/>
    </location>
</feature>
<organism evidence="5">
    <name type="scientific">Aceria tosichella</name>
    <name type="common">wheat curl mite</name>
    <dbReference type="NCBI Taxonomy" id="561515"/>
    <lineage>
        <taxon>Eukaryota</taxon>
        <taxon>Metazoa</taxon>
        <taxon>Ecdysozoa</taxon>
        <taxon>Arthropoda</taxon>
        <taxon>Chelicerata</taxon>
        <taxon>Arachnida</taxon>
        <taxon>Acari</taxon>
        <taxon>Acariformes</taxon>
        <taxon>Trombidiformes</taxon>
        <taxon>Prostigmata</taxon>
        <taxon>Eupodina</taxon>
        <taxon>Eriophyoidea</taxon>
        <taxon>Eriophyidae</taxon>
        <taxon>Eriophyinae</taxon>
        <taxon>Aceriini</taxon>
        <taxon>Aceria</taxon>
    </lineage>
</organism>
<dbReference type="GO" id="GO:0016477">
    <property type="term" value="P:cell migration"/>
    <property type="evidence" value="ECO:0007669"/>
    <property type="project" value="TreeGrafter"/>
</dbReference>
<dbReference type="InterPro" id="IPR043161">
    <property type="entry name" value="DOCK_C_lobe_A"/>
</dbReference>
<dbReference type="InterPro" id="IPR027357">
    <property type="entry name" value="DOCKER_dom"/>
</dbReference>
<feature type="region of interest" description="Disordered" evidence="3">
    <location>
        <begin position="1392"/>
        <end position="1466"/>
    </location>
</feature>
<dbReference type="InterPro" id="IPR046769">
    <property type="entry name" value="DOCKER_Lobe_A"/>
</dbReference>
<feature type="domain" description="DOCKER" evidence="4">
    <location>
        <begin position="779"/>
        <end position="1240"/>
    </location>
</feature>
<gene>
    <name evidence="5" type="primary">Dock2</name>
    <name evidence="5" type="ORF">g.15208</name>
</gene>
<feature type="compositionally biased region" description="Polar residues" evidence="3">
    <location>
        <begin position="1438"/>
        <end position="1451"/>
    </location>
</feature>
<name>A0A6G1S8A4_9ACAR</name>
<dbReference type="GO" id="GO:0031267">
    <property type="term" value="F:small GTPase binding"/>
    <property type="evidence" value="ECO:0007669"/>
    <property type="project" value="TreeGrafter"/>
</dbReference>
<dbReference type="InterPro" id="IPR056372">
    <property type="entry name" value="TPR_DOCK"/>
</dbReference>
<dbReference type="GO" id="GO:0005737">
    <property type="term" value="C:cytoplasm"/>
    <property type="evidence" value="ECO:0007669"/>
    <property type="project" value="TreeGrafter"/>
</dbReference>
<accession>A0A6G1S8A4</accession>
<keyword evidence="1" id="KW-0344">Guanine-nucleotide releasing factor</keyword>
<dbReference type="Gene3D" id="1.20.58.740">
    <property type="match status" value="2"/>
</dbReference>
<dbReference type="Pfam" id="PF23554">
    <property type="entry name" value="TPR_DOCK"/>
    <property type="match status" value="1"/>
</dbReference>
<feature type="region of interest" description="Disordered" evidence="3">
    <location>
        <begin position="1182"/>
        <end position="1269"/>
    </location>
</feature>
<dbReference type="EMBL" id="GGYP01001963">
    <property type="protein sequence ID" value="MDE46734.1"/>
    <property type="molecule type" value="Transcribed_RNA"/>
</dbReference>
<protein>
    <submittedName>
        <fullName evidence="5">Dedicator of cytokinesis protein 2</fullName>
    </submittedName>
</protein>
<dbReference type="Pfam" id="PF20421">
    <property type="entry name" value="DHR-2_Lobe_C"/>
    <property type="match status" value="1"/>
</dbReference>
<evidence type="ECO:0000259" key="4">
    <source>
        <dbReference type="PROSITE" id="PS51651"/>
    </source>
</evidence>
<dbReference type="InterPro" id="IPR046773">
    <property type="entry name" value="DOCKER_Lobe_C"/>
</dbReference>
<dbReference type="Gene3D" id="1.25.40.410">
    <property type="match status" value="1"/>
</dbReference>
<evidence type="ECO:0000256" key="3">
    <source>
        <dbReference type="SAM" id="MobiDB-lite"/>
    </source>
</evidence>
<dbReference type="Pfam" id="PF06920">
    <property type="entry name" value="DHR-2_Lobe_A"/>
    <property type="match status" value="1"/>
</dbReference>
<feature type="compositionally biased region" description="Polar residues" evidence="3">
    <location>
        <begin position="1241"/>
        <end position="1269"/>
    </location>
</feature>
<dbReference type="Gene3D" id="1.20.1270.350">
    <property type="entry name" value="Dedicator of cytokinesis N-terminal subdomain"/>
    <property type="match status" value="1"/>
</dbReference>
<proteinExistence type="inferred from homology"/>
<dbReference type="InterPro" id="IPR026791">
    <property type="entry name" value="DOCK"/>
</dbReference>
<feature type="compositionally biased region" description="Polar residues" evidence="3">
    <location>
        <begin position="187"/>
        <end position="202"/>
    </location>
</feature>
<dbReference type="InterPro" id="IPR042455">
    <property type="entry name" value="DOCK_N_sub1"/>
</dbReference>
<feature type="compositionally biased region" description="Polar residues" evidence="3">
    <location>
        <begin position="1393"/>
        <end position="1405"/>
    </location>
</feature>
<evidence type="ECO:0000313" key="5">
    <source>
        <dbReference type="EMBL" id="MDE46734.1"/>
    </source>
</evidence>
<reference evidence="5" key="1">
    <citation type="submission" date="2018-10" db="EMBL/GenBank/DDBJ databases">
        <title>Transcriptome assembly of Aceria tosichella (Wheat curl mite) Type 2.</title>
        <authorList>
            <person name="Scully E.D."/>
            <person name="Geib S.M."/>
            <person name="Palmer N.A."/>
            <person name="Gupta A.K."/>
            <person name="Sarath G."/>
            <person name="Tatineni S."/>
        </authorList>
    </citation>
    <scope>NUCLEOTIDE SEQUENCE</scope>
    <source>
        <strain evidence="5">LincolnNE</strain>
    </source>
</reference>
<feature type="region of interest" description="Disordered" evidence="3">
    <location>
        <begin position="183"/>
        <end position="202"/>
    </location>
</feature>
<dbReference type="PROSITE" id="PS51651">
    <property type="entry name" value="DOCKER"/>
    <property type="match status" value="1"/>
</dbReference>
<feature type="region of interest" description="Disordered" evidence="3">
    <location>
        <begin position="231"/>
        <end position="255"/>
    </location>
</feature>
<feature type="compositionally biased region" description="Polar residues" evidence="3">
    <location>
        <begin position="1200"/>
        <end position="1225"/>
    </location>
</feature>
<dbReference type="PANTHER" id="PTHR45653:SF10">
    <property type="entry name" value="MYOBLAST CITY, ISOFORM B"/>
    <property type="match status" value="1"/>
</dbReference>
<dbReference type="GO" id="GO:0007520">
    <property type="term" value="P:myoblast fusion"/>
    <property type="evidence" value="ECO:0007669"/>
    <property type="project" value="TreeGrafter"/>
</dbReference>
<dbReference type="PANTHER" id="PTHR45653">
    <property type="entry name" value="DEDICATOR OF CYTOKINESIS"/>
    <property type="match status" value="1"/>
</dbReference>
<comment type="similarity">
    <text evidence="2">Belongs to the DOCK family.</text>
</comment>
<feature type="region of interest" description="Disordered" evidence="3">
    <location>
        <begin position="1554"/>
        <end position="1574"/>
    </location>
</feature>